<dbReference type="NCBIfam" id="NF040900">
    <property type="entry name" value="porin_ExtI"/>
    <property type="match status" value="1"/>
</dbReference>
<dbReference type="SUPFAM" id="SSF56935">
    <property type="entry name" value="Porins"/>
    <property type="match status" value="1"/>
</dbReference>
<dbReference type="Proteomes" id="UP000002012">
    <property type="component" value="Chromosome"/>
</dbReference>
<sequence length="400" mass="45268" precursor="true">MFRNKILLTALLIVLSASSAMAFKPIDLGDGHYLKFFYDAQFGYTGRNTGSGDEGEDSTNEFNFRRNRVGFIGTYNEKLSFYVQTEYIEDKNISPLYVDVSDDDDKNFYLLDAQIRYKVNGNLDVVLGKFKHSLTRENLEGCFNPLTLDRSHFVYAPFKTSRDKGIGVRYEVAEGLLQFRGEIQEGRTGDEGNGSPDPGSNLRYTGRVHLSLLDKERGYGYKGTYFGKKKILTVGGSAQYEADAVYGDTVDKTDKKDYVAYSADIFAEYPTDLGTFTASAAYLEIDFDDAYKGANPDSNSYGLNGERKGQYFKAAYMLPQPVGPGLVQIFGRYDNFEFANLNGFYDNEVDFYAGGINYYLNEDKLKITAQYSQVTFEDERGTDTNMQDFSTFELYLQVRF</sequence>
<gene>
    <name evidence="3" type="ordered locus">Dacet_1788</name>
</gene>
<feature type="signal peptide" evidence="2">
    <location>
        <begin position="1"/>
        <end position="22"/>
    </location>
</feature>
<dbReference type="STRING" id="522772.Dacet_1788"/>
<dbReference type="HOGENOM" id="CLU_695843_0_0_0"/>
<evidence type="ECO:0000313" key="3">
    <source>
        <dbReference type="EMBL" id="ADD68552.1"/>
    </source>
</evidence>
<dbReference type="RefSeq" id="WP_013011063.1">
    <property type="nucleotide sequence ID" value="NC_013943.1"/>
</dbReference>
<evidence type="ECO:0000256" key="1">
    <source>
        <dbReference type="SAM" id="MobiDB-lite"/>
    </source>
</evidence>
<feature type="chain" id="PRO_5003058241" evidence="2">
    <location>
        <begin position="23"/>
        <end position="400"/>
    </location>
</feature>
<keyword evidence="4" id="KW-1185">Reference proteome</keyword>
<dbReference type="KEGG" id="dap:Dacet_1788"/>
<accession>D4H0N9</accession>
<reference evidence="3 4" key="1">
    <citation type="journal article" date="2010" name="Stand. Genomic Sci.">
        <title>Complete genome sequence of Denitrovibrio acetiphilus type strain (N2460).</title>
        <authorList>
            <person name="Kiss H."/>
            <person name="Lang E."/>
            <person name="Lapidus A."/>
            <person name="Copeland A."/>
            <person name="Nolan M."/>
            <person name="Glavina Del Rio T."/>
            <person name="Chen F."/>
            <person name="Lucas S."/>
            <person name="Tice H."/>
            <person name="Cheng J.F."/>
            <person name="Han C."/>
            <person name="Goodwin L."/>
            <person name="Pitluck S."/>
            <person name="Liolios K."/>
            <person name="Pati A."/>
            <person name="Ivanova N."/>
            <person name="Mavromatis K."/>
            <person name="Chen A."/>
            <person name="Palaniappan K."/>
            <person name="Land M."/>
            <person name="Hauser L."/>
            <person name="Chang Y.J."/>
            <person name="Jeffries C.D."/>
            <person name="Detter J.C."/>
            <person name="Brettin T."/>
            <person name="Spring S."/>
            <person name="Rohde M."/>
            <person name="Goker M."/>
            <person name="Woyke T."/>
            <person name="Bristow J."/>
            <person name="Eisen J.A."/>
            <person name="Markowitz V."/>
            <person name="Hugenholtz P."/>
            <person name="Kyrpides N.C."/>
            <person name="Klenk H.P."/>
        </authorList>
    </citation>
    <scope>NUCLEOTIDE SEQUENCE [LARGE SCALE GENOMIC DNA]</scope>
    <source>
        <strain evidence="4">DSM 12809 / NBRC 114555 / N2460</strain>
    </source>
</reference>
<organism evidence="3 4">
    <name type="scientific">Denitrovibrio acetiphilus (strain DSM 12809 / NBRC 114555 / N2460)</name>
    <dbReference type="NCBI Taxonomy" id="522772"/>
    <lineage>
        <taxon>Bacteria</taxon>
        <taxon>Pseudomonadati</taxon>
        <taxon>Deferribacterota</taxon>
        <taxon>Deferribacteres</taxon>
        <taxon>Deferribacterales</taxon>
        <taxon>Geovibrionaceae</taxon>
        <taxon>Denitrovibrio</taxon>
    </lineage>
</organism>
<proteinExistence type="predicted"/>
<evidence type="ECO:0000313" key="4">
    <source>
        <dbReference type="Proteomes" id="UP000002012"/>
    </source>
</evidence>
<evidence type="ECO:0000256" key="2">
    <source>
        <dbReference type="SAM" id="SignalP"/>
    </source>
</evidence>
<dbReference type="InParanoid" id="D4H0N9"/>
<keyword evidence="2" id="KW-0732">Signal</keyword>
<dbReference type="PaxDb" id="522772-Dacet_1788"/>
<dbReference type="eggNOG" id="COG3746">
    <property type="taxonomic scope" value="Bacteria"/>
</dbReference>
<dbReference type="Gene3D" id="2.40.160.10">
    <property type="entry name" value="Porin"/>
    <property type="match status" value="1"/>
</dbReference>
<protein>
    <submittedName>
        <fullName evidence="3">Phosphate-selective porin O and P</fullName>
    </submittedName>
</protein>
<feature type="region of interest" description="Disordered" evidence="1">
    <location>
        <begin position="183"/>
        <end position="203"/>
    </location>
</feature>
<dbReference type="InterPro" id="IPR010870">
    <property type="entry name" value="Porin_O/P"/>
</dbReference>
<name>D4H0N9_DENA2</name>
<dbReference type="InterPro" id="IPR023614">
    <property type="entry name" value="Porin_dom_sf"/>
</dbReference>
<dbReference type="AlphaFoldDB" id="D4H0N9"/>
<dbReference type="EMBL" id="CP001968">
    <property type="protein sequence ID" value="ADD68552.1"/>
    <property type="molecule type" value="Genomic_DNA"/>
</dbReference>
<dbReference type="Pfam" id="PF07396">
    <property type="entry name" value="Porin_O_P"/>
    <property type="match status" value="1"/>
</dbReference>